<feature type="compositionally biased region" description="Polar residues" evidence="1">
    <location>
        <begin position="66"/>
        <end position="76"/>
    </location>
</feature>
<feature type="domain" description="Insertion element IS402-like" evidence="3">
    <location>
        <begin position="1"/>
        <end position="48"/>
    </location>
</feature>
<accession>A0A518H5T0</accession>
<dbReference type="InterPro" id="IPR025161">
    <property type="entry name" value="IS402-like_dom"/>
</dbReference>
<evidence type="ECO:0000256" key="1">
    <source>
        <dbReference type="SAM" id="MobiDB-lite"/>
    </source>
</evidence>
<reference evidence="4 5" key="1">
    <citation type="submission" date="2019-02" db="EMBL/GenBank/DDBJ databases">
        <title>Deep-cultivation of Planctomycetes and their phenomic and genomic characterization uncovers novel biology.</title>
        <authorList>
            <person name="Wiegand S."/>
            <person name="Jogler M."/>
            <person name="Boedeker C."/>
            <person name="Pinto D."/>
            <person name="Vollmers J."/>
            <person name="Rivas-Marin E."/>
            <person name="Kohn T."/>
            <person name="Peeters S.H."/>
            <person name="Heuer A."/>
            <person name="Rast P."/>
            <person name="Oberbeckmann S."/>
            <person name="Bunk B."/>
            <person name="Jeske O."/>
            <person name="Meyerdierks A."/>
            <person name="Storesund J.E."/>
            <person name="Kallscheuer N."/>
            <person name="Luecker S."/>
            <person name="Lage O.M."/>
            <person name="Pohl T."/>
            <person name="Merkel B.J."/>
            <person name="Hornburger P."/>
            <person name="Mueller R.-W."/>
            <person name="Bruemmer F."/>
            <person name="Labrenz M."/>
            <person name="Spormann A.M."/>
            <person name="Op den Camp H."/>
            <person name="Overmann J."/>
            <person name="Amann R."/>
            <person name="Jetten M.S.M."/>
            <person name="Mascher T."/>
            <person name="Medema M.H."/>
            <person name="Devos D.P."/>
            <person name="Kaster A.-K."/>
            <person name="Ovreas L."/>
            <person name="Rohde M."/>
            <person name="Galperin M.Y."/>
            <person name="Jogler C."/>
        </authorList>
    </citation>
    <scope>NUCLEOTIDE SEQUENCE [LARGE SCALE GENOMIC DNA]</scope>
    <source>
        <strain evidence="4 5">ElP</strain>
    </source>
</reference>
<gene>
    <name evidence="4" type="ORF">ElP_41020</name>
</gene>
<dbReference type="GO" id="GO:0004803">
    <property type="term" value="F:transposase activity"/>
    <property type="evidence" value="ECO:0007669"/>
    <property type="project" value="InterPro"/>
</dbReference>
<feature type="domain" description="Transposase IS4-like" evidence="2">
    <location>
        <begin position="64"/>
        <end position="204"/>
    </location>
</feature>
<dbReference type="InterPro" id="IPR002559">
    <property type="entry name" value="Transposase_11"/>
</dbReference>
<dbReference type="KEGG" id="tpla:ElP_41020"/>
<dbReference type="PANTHER" id="PTHR30007:SF0">
    <property type="entry name" value="TRANSPOSASE"/>
    <property type="match status" value="1"/>
</dbReference>
<dbReference type="NCBIfam" id="NF033580">
    <property type="entry name" value="transpos_IS5_3"/>
    <property type="match status" value="1"/>
</dbReference>
<dbReference type="PANTHER" id="PTHR30007">
    <property type="entry name" value="PHP DOMAIN PROTEIN"/>
    <property type="match status" value="1"/>
</dbReference>
<evidence type="ECO:0000259" key="2">
    <source>
        <dbReference type="Pfam" id="PF01609"/>
    </source>
</evidence>
<dbReference type="Pfam" id="PF13340">
    <property type="entry name" value="DUF4096"/>
    <property type="match status" value="1"/>
</dbReference>
<protein>
    <submittedName>
        <fullName evidence="4">Transposase DDE domain protein</fullName>
    </submittedName>
</protein>
<dbReference type="Pfam" id="PF01609">
    <property type="entry name" value="DDE_Tnp_1"/>
    <property type="match status" value="1"/>
</dbReference>
<dbReference type="GO" id="GO:0003677">
    <property type="term" value="F:DNA binding"/>
    <property type="evidence" value="ECO:0007669"/>
    <property type="project" value="InterPro"/>
</dbReference>
<dbReference type="GO" id="GO:0006313">
    <property type="term" value="P:DNA transposition"/>
    <property type="evidence" value="ECO:0007669"/>
    <property type="project" value="InterPro"/>
</dbReference>
<proteinExistence type="predicted"/>
<sequence>MREVLDAVLYLNRSGCQWDMLPHDLPPKSTVYDHFARWRDDGTWQRIMDTLRQRVWAEAGREPSPSAGSIDSQTVKGTEVGGERGYDGGKKLSGVKRHIIVDTLGLLLVVVVSAASADDGTYAPEVLGELTAEHRSRLELVWADSKYHNHRLESWLAEEEVGYRIEVVSRPPGSKGFVKLPRRWVVERTFAWLGRYRRHSWDYEWYPESSESMIRISSIHRMLRLLKPDWSSRQAPFKYRKVQE</sequence>
<organism evidence="4 5">
    <name type="scientific">Tautonia plasticadhaerens</name>
    <dbReference type="NCBI Taxonomy" id="2527974"/>
    <lineage>
        <taxon>Bacteria</taxon>
        <taxon>Pseudomonadati</taxon>
        <taxon>Planctomycetota</taxon>
        <taxon>Planctomycetia</taxon>
        <taxon>Isosphaerales</taxon>
        <taxon>Isosphaeraceae</taxon>
        <taxon>Tautonia</taxon>
    </lineage>
</organism>
<keyword evidence="5" id="KW-1185">Reference proteome</keyword>
<evidence type="ECO:0000313" key="4">
    <source>
        <dbReference type="EMBL" id="QDV36187.1"/>
    </source>
</evidence>
<name>A0A518H5T0_9BACT</name>
<dbReference type="Proteomes" id="UP000317835">
    <property type="component" value="Chromosome"/>
</dbReference>
<evidence type="ECO:0000313" key="5">
    <source>
        <dbReference type="Proteomes" id="UP000317835"/>
    </source>
</evidence>
<dbReference type="EMBL" id="CP036426">
    <property type="protein sequence ID" value="QDV36187.1"/>
    <property type="molecule type" value="Genomic_DNA"/>
</dbReference>
<dbReference type="AlphaFoldDB" id="A0A518H5T0"/>
<feature type="region of interest" description="Disordered" evidence="1">
    <location>
        <begin position="58"/>
        <end position="87"/>
    </location>
</feature>
<evidence type="ECO:0000259" key="3">
    <source>
        <dbReference type="Pfam" id="PF13340"/>
    </source>
</evidence>